<comment type="caution">
    <text evidence="7">The sequence shown here is derived from an EMBL/GenBank/DDBJ whole genome shotgun (WGS) entry which is preliminary data.</text>
</comment>
<gene>
    <name evidence="7" type="ORF">ACFSTG_03640</name>
</gene>
<keyword evidence="8" id="KW-1185">Reference proteome</keyword>
<keyword evidence="5 6" id="KW-0472">Membrane</keyword>
<evidence type="ECO:0000256" key="1">
    <source>
        <dbReference type="ARBA" id="ARBA00004308"/>
    </source>
</evidence>
<dbReference type="EC" id="2.4.1.-" evidence="7"/>
<sequence>MDTAILVLFTLLLFFIFLYSLVQLQLLFNYRKSRKKHKTPENFDFSDPSRVPFVTIQLPLYNEKPVVERLLKNIAEIDYPPERLEIQVLDDSTDDSLKLTAGLVAEIENRGIDIIHLCRSNREGFKAGALKEGLKSAKGEFIAIFDSDFLPKQDWLRKTIQWFQDEKIGVVQTRWGHLNRNYSLLTKLQAFLLDFHFILEQTGRNSGKHFINFNGTAGIWRKTCILDAGNWTGDTLTEDLDLSYRAQLKGWKFKYLEEVETPAELPITISAARSQQFRWNKGAAENFQKNYRKLLFDNRFSVSTKIHSFFHLLNSSLFLLVLLLSVLSVPVLFITTGAEYEFFTGIMLFFSISTVIFFLSYWVTFAKINGSSFRSFLEFSLLFFTFFSIAMGFSVHNSGAVLEGHFGRRSEFIRTPKFNLSEKERFLKKEPSKITFQLLLEFSLMLLFAFAIFSAFTLENYRLLLFHLMLFFGFSYVVLTSLNIAFWRLDRFSKPVRSGGK</sequence>
<keyword evidence="4 6" id="KW-1133">Transmembrane helix</keyword>
<evidence type="ECO:0000313" key="8">
    <source>
        <dbReference type="Proteomes" id="UP001597468"/>
    </source>
</evidence>
<reference evidence="8" key="1">
    <citation type="journal article" date="2019" name="Int. J. Syst. Evol. Microbiol.">
        <title>The Global Catalogue of Microorganisms (GCM) 10K type strain sequencing project: providing services to taxonomists for standard genome sequencing and annotation.</title>
        <authorList>
            <consortium name="The Broad Institute Genomics Platform"/>
            <consortium name="The Broad Institute Genome Sequencing Center for Infectious Disease"/>
            <person name="Wu L."/>
            <person name="Ma J."/>
        </authorList>
    </citation>
    <scope>NUCLEOTIDE SEQUENCE [LARGE SCALE GENOMIC DNA]</scope>
    <source>
        <strain evidence="8">KCTC 42585</strain>
    </source>
</reference>
<accession>A0ABW5ITI7</accession>
<dbReference type="SUPFAM" id="SSF53448">
    <property type="entry name" value="Nucleotide-diphospho-sugar transferases"/>
    <property type="match status" value="1"/>
</dbReference>
<feature type="transmembrane region" description="Helical" evidence="6">
    <location>
        <begin position="434"/>
        <end position="456"/>
    </location>
</feature>
<dbReference type="PANTHER" id="PTHR32044">
    <property type="entry name" value="GLUCOMANNAN 4-BETA-MANNOSYLTRANSFERASE 9"/>
    <property type="match status" value="1"/>
</dbReference>
<keyword evidence="7" id="KW-0328">Glycosyltransferase</keyword>
<dbReference type="Pfam" id="PF13641">
    <property type="entry name" value="Glyco_tranf_2_3"/>
    <property type="match status" value="1"/>
</dbReference>
<comment type="subcellular location">
    <subcellularLocation>
        <location evidence="1">Endomembrane system</location>
    </subcellularLocation>
</comment>
<evidence type="ECO:0000256" key="3">
    <source>
        <dbReference type="ARBA" id="ARBA00022692"/>
    </source>
</evidence>
<dbReference type="PANTHER" id="PTHR32044:SF80">
    <property type="entry name" value="XYLOGLUCAN GLYCOSYLTRANSFERASE 2-RELATED"/>
    <property type="match status" value="1"/>
</dbReference>
<dbReference type="RefSeq" id="WP_380750788.1">
    <property type="nucleotide sequence ID" value="NZ_JBHULT010000006.1"/>
</dbReference>
<evidence type="ECO:0000256" key="6">
    <source>
        <dbReference type="SAM" id="Phobius"/>
    </source>
</evidence>
<feature type="transmembrane region" description="Helical" evidence="6">
    <location>
        <begin position="342"/>
        <end position="364"/>
    </location>
</feature>
<proteinExistence type="predicted"/>
<organism evidence="7 8">
    <name type="scientific">Salinimicrobium flavum</name>
    <dbReference type="NCBI Taxonomy" id="1737065"/>
    <lineage>
        <taxon>Bacteria</taxon>
        <taxon>Pseudomonadati</taxon>
        <taxon>Bacteroidota</taxon>
        <taxon>Flavobacteriia</taxon>
        <taxon>Flavobacteriales</taxon>
        <taxon>Flavobacteriaceae</taxon>
        <taxon>Salinimicrobium</taxon>
    </lineage>
</organism>
<dbReference type="GO" id="GO:0016757">
    <property type="term" value="F:glycosyltransferase activity"/>
    <property type="evidence" value="ECO:0007669"/>
    <property type="project" value="UniProtKB-KW"/>
</dbReference>
<feature type="transmembrane region" description="Helical" evidence="6">
    <location>
        <begin position="463"/>
        <end position="487"/>
    </location>
</feature>
<evidence type="ECO:0000256" key="2">
    <source>
        <dbReference type="ARBA" id="ARBA00022679"/>
    </source>
</evidence>
<feature type="transmembrane region" description="Helical" evidence="6">
    <location>
        <begin position="6"/>
        <end position="28"/>
    </location>
</feature>
<keyword evidence="2 7" id="KW-0808">Transferase</keyword>
<name>A0ABW5ITI7_9FLAO</name>
<evidence type="ECO:0000256" key="4">
    <source>
        <dbReference type="ARBA" id="ARBA00022989"/>
    </source>
</evidence>
<dbReference type="EMBL" id="JBHULT010000006">
    <property type="protein sequence ID" value="MFD2516974.1"/>
    <property type="molecule type" value="Genomic_DNA"/>
</dbReference>
<dbReference type="Proteomes" id="UP001597468">
    <property type="component" value="Unassembled WGS sequence"/>
</dbReference>
<feature type="transmembrane region" description="Helical" evidence="6">
    <location>
        <begin position="376"/>
        <end position="395"/>
    </location>
</feature>
<dbReference type="InterPro" id="IPR029044">
    <property type="entry name" value="Nucleotide-diphossugar_trans"/>
</dbReference>
<evidence type="ECO:0000256" key="5">
    <source>
        <dbReference type="ARBA" id="ARBA00023136"/>
    </source>
</evidence>
<evidence type="ECO:0000313" key="7">
    <source>
        <dbReference type="EMBL" id="MFD2516974.1"/>
    </source>
</evidence>
<dbReference type="Gene3D" id="3.90.550.10">
    <property type="entry name" value="Spore Coat Polysaccharide Biosynthesis Protein SpsA, Chain A"/>
    <property type="match status" value="1"/>
</dbReference>
<keyword evidence="3 6" id="KW-0812">Transmembrane</keyword>
<dbReference type="CDD" id="cd06437">
    <property type="entry name" value="CESA_CaSu_A2"/>
    <property type="match status" value="1"/>
</dbReference>
<protein>
    <submittedName>
        <fullName evidence="7">Cellulose synthase family protein</fullName>
        <ecNumber evidence="7">2.4.1.-</ecNumber>
    </submittedName>
</protein>
<feature type="transmembrane region" description="Helical" evidence="6">
    <location>
        <begin position="309"/>
        <end position="336"/>
    </location>
</feature>